<keyword evidence="3" id="KW-0732">Signal</keyword>
<dbReference type="RefSeq" id="WP_321395669.1">
    <property type="nucleotide sequence ID" value="NZ_CP139487.1"/>
</dbReference>
<dbReference type="EMBL" id="CP139487">
    <property type="protein sequence ID" value="WPU65357.1"/>
    <property type="molecule type" value="Genomic_DNA"/>
</dbReference>
<dbReference type="AlphaFoldDB" id="A0AAX4HQ78"/>
<evidence type="ECO:0000313" key="4">
    <source>
        <dbReference type="EMBL" id="WPU65357.1"/>
    </source>
</evidence>
<gene>
    <name evidence="4" type="ORF">SOO65_01200</name>
</gene>
<feature type="chain" id="PRO_5043455600" evidence="3">
    <location>
        <begin position="19"/>
        <end position="696"/>
    </location>
</feature>
<accession>A0AAX4HQ78</accession>
<dbReference type="KEGG" id="psti:SOO65_01200"/>
<evidence type="ECO:0000313" key="5">
    <source>
        <dbReference type="Proteomes" id="UP001324634"/>
    </source>
</evidence>
<feature type="signal peptide" evidence="3">
    <location>
        <begin position="1"/>
        <end position="18"/>
    </location>
</feature>
<feature type="region of interest" description="Disordered" evidence="2">
    <location>
        <begin position="33"/>
        <end position="77"/>
    </location>
</feature>
<sequence length="696" mass="79504">MKKFSILLLSMATMPVYAQGILGSLNSYQESLEPKHVSRTGEGGSSTTVGSSSKPVPEVKPSGGASSTTNNKCEENDQTSLPLSYITSLIMEKDGKLDIVHDPRQGTLTVKSPDMISNCSSMLDWKLKQPEIQGKKAYAIEVKFNSTGECSDQGCKYKIAKVKNGEFEKYEEMVFKPTLKGFEECLQKSGVIVNGKVDPKAIYSSQANEKFNGIEQSGRLLFLSHGPSSPMVKAKYGTFEAVDRCDYYEQAHPQVKNLLTLADEEKERLDAEAAKLKDCPINEYYKVADFLEKYEDYSAQLGQVRDRLILESAKKSAEAILKGKYTEDDLKVMGDFERYIVQPKIDLAISLYQQMVDLEGDAKKAKQEELKVVLAELSTYRQKPYFTGVQTKKLIEDGRFEEAEKLNSIMISLDNYHRLGSKQENVVITPSVAASRVTSARQAFKSQLETERENYEIRTGQTTGKSDYYAQLAKRMRQNIQIRSQNFSAEIQSEYERVQQPNGYCFKYWRNAQKCIQDTVERIQELTALLQHYNKIDEERAAEYDAKAKSYGELEAQGRRYIAAQNGEEVVEERVPKQDSFPEDTTRPQPRAAEAQQPQQGQNGVYNFQWPQQQAQMTPQNYQYPQTPYAQQNMFMQQQNPYQYYSQPLGAQAYGGYQMQGGYNFQWGAGNQMYPQQQMYQNYNPYMQYNQYSMYR</sequence>
<feature type="coiled-coil region" evidence="1">
    <location>
        <begin position="348"/>
        <end position="383"/>
    </location>
</feature>
<keyword evidence="1" id="KW-0175">Coiled coil</keyword>
<keyword evidence="5" id="KW-1185">Reference proteome</keyword>
<proteinExistence type="predicted"/>
<reference evidence="4 5" key="1">
    <citation type="submission" date="2023-11" db="EMBL/GenBank/DDBJ databases">
        <title>Peredibacter starrii A3.12.</title>
        <authorList>
            <person name="Mitchell R.J."/>
        </authorList>
    </citation>
    <scope>NUCLEOTIDE SEQUENCE [LARGE SCALE GENOMIC DNA]</scope>
    <source>
        <strain evidence="4 5">A3.12</strain>
    </source>
</reference>
<organism evidence="4 5">
    <name type="scientific">Peredibacter starrii</name>
    <dbReference type="NCBI Taxonomy" id="28202"/>
    <lineage>
        <taxon>Bacteria</taxon>
        <taxon>Pseudomonadati</taxon>
        <taxon>Bdellovibrionota</taxon>
        <taxon>Bacteriovoracia</taxon>
        <taxon>Bacteriovoracales</taxon>
        <taxon>Bacteriovoracaceae</taxon>
        <taxon>Peredibacter</taxon>
    </lineage>
</organism>
<evidence type="ECO:0000256" key="1">
    <source>
        <dbReference type="SAM" id="Coils"/>
    </source>
</evidence>
<evidence type="ECO:0000256" key="2">
    <source>
        <dbReference type="SAM" id="MobiDB-lite"/>
    </source>
</evidence>
<feature type="region of interest" description="Disordered" evidence="2">
    <location>
        <begin position="567"/>
        <end position="601"/>
    </location>
</feature>
<dbReference type="Proteomes" id="UP001324634">
    <property type="component" value="Chromosome"/>
</dbReference>
<feature type="compositionally biased region" description="Low complexity" evidence="2">
    <location>
        <begin position="588"/>
        <end position="601"/>
    </location>
</feature>
<evidence type="ECO:0000256" key="3">
    <source>
        <dbReference type="SAM" id="SignalP"/>
    </source>
</evidence>
<feature type="compositionally biased region" description="Low complexity" evidence="2">
    <location>
        <begin position="45"/>
        <end position="63"/>
    </location>
</feature>
<name>A0AAX4HQ78_9BACT</name>
<protein>
    <submittedName>
        <fullName evidence="4">Uncharacterized protein</fullName>
    </submittedName>
</protein>